<evidence type="ECO:0000313" key="2">
    <source>
        <dbReference type="EMBL" id="WGZ94487.1"/>
    </source>
</evidence>
<dbReference type="Proteomes" id="UP001301326">
    <property type="component" value="Chromosome"/>
</dbReference>
<name>A0AA95KPP0_9GAMM</name>
<dbReference type="AlphaFoldDB" id="A0AA95KPP0"/>
<organism evidence="2">
    <name type="scientific">Candidatus Thiothrix putei</name>
    <dbReference type="NCBI Taxonomy" id="3080811"/>
    <lineage>
        <taxon>Bacteria</taxon>
        <taxon>Pseudomonadati</taxon>
        <taxon>Pseudomonadota</taxon>
        <taxon>Gammaproteobacteria</taxon>
        <taxon>Thiotrichales</taxon>
        <taxon>Thiotrichaceae</taxon>
        <taxon>Thiothrix</taxon>
    </lineage>
</organism>
<dbReference type="EMBL" id="CP124756">
    <property type="protein sequence ID" value="WGZ94487.1"/>
    <property type="molecule type" value="Genomic_DNA"/>
</dbReference>
<reference evidence="2" key="2">
    <citation type="submission" date="2023-04" db="EMBL/GenBank/DDBJ databases">
        <authorList>
            <person name="Beletskiy A.V."/>
            <person name="Mardanov A.V."/>
            <person name="Ravin N.V."/>
        </authorList>
    </citation>
    <scope>NUCLEOTIDE SEQUENCE</scope>
    <source>
        <strain evidence="2">GKL-02</strain>
    </source>
</reference>
<proteinExistence type="predicted"/>
<sequence>MQINNNGGLFRTNPTARGSKQPASGASVTRWTGTRLLVKAPPGLHTGHYPGFCPACSRSNAANAAWQW</sequence>
<dbReference type="KEGG" id="tput:QJT81_00425"/>
<gene>
    <name evidence="2" type="ORF">QJT81_00425</name>
</gene>
<reference evidence="2" key="1">
    <citation type="journal article" date="2023" name="Int. J. Mol. Sci.">
        <title>Metagenomics Revealed a New Genus 'Candidatus Thiocaldithrix dubininis' gen. nov., sp. nov. and a New Species 'Candidatus Thiothrix putei' sp. nov. in the Family Thiotrichaceae, Some Members of Which Have Traits of Both Na+- and H+-Motive Energetics.</title>
        <authorList>
            <person name="Ravin N.V."/>
            <person name="Muntyan M.S."/>
            <person name="Smolyakov D.D."/>
            <person name="Rudenko T.S."/>
            <person name="Beletsky A.V."/>
            <person name="Mardanov A.V."/>
            <person name="Grabovich M.Y."/>
        </authorList>
    </citation>
    <scope>NUCLEOTIDE SEQUENCE</scope>
    <source>
        <strain evidence="2">GKL-02</strain>
    </source>
</reference>
<protein>
    <submittedName>
        <fullName evidence="2">Uncharacterized protein</fullName>
    </submittedName>
</protein>
<evidence type="ECO:0000256" key="1">
    <source>
        <dbReference type="SAM" id="MobiDB-lite"/>
    </source>
</evidence>
<accession>A0AA95KPP0</accession>
<feature type="region of interest" description="Disordered" evidence="1">
    <location>
        <begin position="1"/>
        <end position="30"/>
    </location>
</feature>